<feature type="domain" description="Pyruvate carboxyltransferase" evidence="2">
    <location>
        <begin position="4"/>
        <end position="263"/>
    </location>
</feature>
<dbReference type="Pfam" id="PF00682">
    <property type="entry name" value="HMGL-like"/>
    <property type="match status" value="1"/>
</dbReference>
<dbReference type="CDD" id="cd07944">
    <property type="entry name" value="DRE_TIM_HOA_like"/>
    <property type="match status" value="1"/>
</dbReference>
<dbReference type="Gene3D" id="3.20.20.70">
    <property type="entry name" value="Aldolase class I"/>
    <property type="match status" value="1"/>
</dbReference>
<organism evidence="3 4">
    <name type="scientific">Mediterranea massiliensis</name>
    <dbReference type="NCBI Taxonomy" id="1841865"/>
    <lineage>
        <taxon>Bacteria</taxon>
        <taxon>Pseudomonadati</taxon>
        <taxon>Bacteroidota</taxon>
        <taxon>Bacteroidia</taxon>
        <taxon>Bacteroidales</taxon>
        <taxon>Bacteroidaceae</taxon>
        <taxon>Mediterranea</taxon>
    </lineage>
</organism>
<dbReference type="SUPFAM" id="SSF51569">
    <property type="entry name" value="Aldolase"/>
    <property type="match status" value="1"/>
</dbReference>
<dbReference type="InterPro" id="IPR050073">
    <property type="entry name" value="2-IPM_HCS-like"/>
</dbReference>
<sequence length="534" mass="61215">MKNIRLLDCTLRDGGYNNDWNFGHNTLVNVFNRVVSAGIDCIEIGFLDERRDFDINRSIMPDTDSIEKIYGGLKKGNTMVVAMIDYGTCGIENIRPCSESFIDGIRVIFKMHLMHEALDFCRQLKSLGYKVFTQAVSFTTYSDEKIKELVSLVNEVKPYAVSVVDTYGLMFRSDLFHYYEMVDKYLDPDIAFGYHAHNNFQLAFSNCIELANLHAGKPRTLLLDGSIYGMGKGCGNAPLELLAMYMNGRFDSMYDLSQILEAIDVNVSELYRQYHWGYSLKGFVAASNDCHPNYVSYLLDKKTLSLKSIDEILKMIVEEKRLLYDKGYIERLYQEYQKNTWDDTKSYMDLASELSNNNILILGPGVTIIEEKEVIDAFIKRYSPLIISINYLPEYWKSDFLFITNSKRYVQQSAAINKLGDTIKIMATSNVTKAEGQFDYIMDYESLIDPKAVFADNSFIMLLKILEKVGVRQVAVAGFDGYSSNRESNYYISKMEYDFAKQKGNEINEYVNAFLGNMKDKLSVDFITSTNYKV</sequence>
<dbReference type="Proteomes" id="UP000766986">
    <property type="component" value="Unassembled WGS sequence"/>
</dbReference>
<name>A0ABS2E3H3_9BACT</name>
<dbReference type="RefSeq" id="WP_205096364.1">
    <property type="nucleotide sequence ID" value="NZ_JACLYZ010000040.1"/>
</dbReference>
<proteinExistence type="predicted"/>
<keyword evidence="1" id="KW-0464">Manganese</keyword>
<keyword evidence="4" id="KW-1185">Reference proteome</keyword>
<gene>
    <name evidence="3" type="ORF">H7U35_13260</name>
</gene>
<reference evidence="3 4" key="1">
    <citation type="journal article" date="2021" name="Sci. Rep.">
        <title>The distribution of antibiotic resistance genes in chicken gut microbiota commensals.</title>
        <authorList>
            <person name="Juricova H."/>
            <person name="Matiasovicova J."/>
            <person name="Kubasova T."/>
            <person name="Cejkova D."/>
            <person name="Rychlik I."/>
        </authorList>
    </citation>
    <scope>NUCLEOTIDE SEQUENCE [LARGE SCALE GENOMIC DNA]</scope>
    <source>
        <strain evidence="3 4">An772</strain>
    </source>
</reference>
<dbReference type="PANTHER" id="PTHR10277:SF9">
    <property type="entry name" value="2-ISOPROPYLMALATE SYNTHASE 1, CHLOROPLASTIC-RELATED"/>
    <property type="match status" value="1"/>
</dbReference>
<dbReference type="InterPro" id="IPR013785">
    <property type="entry name" value="Aldolase_TIM"/>
</dbReference>
<dbReference type="InterPro" id="IPR000891">
    <property type="entry name" value="PYR_CT"/>
</dbReference>
<comment type="caution">
    <text evidence="3">The sequence shown here is derived from an EMBL/GenBank/DDBJ whole genome shotgun (WGS) entry which is preliminary data.</text>
</comment>
<accession>A0ABS2E3H3</accession>
<evidence type="ECO:0000313" key="3">
    <source>
        <dbReference type="EMBL" id="MBM6736176.1"/>
    </source>
</evidence>
<dbReference type="EMBL" id="JACLYZ010000040">
    <property type="protein sequence ID" value="MBM6736176.1"/>
    <property type="molecule type" value="Genomic_DNA"/>
</dbReference>
<dbReference type="PANTHER" id="PTHR10277">
    <property type="entry name" value="HOMOCITRATE SYNTHASE-RELATED"/>
    <property type="match status" value="1"/>
</dbReference>
<protein>
    <submittedName>
        <fullName evidence="3">Aldolase catalytic domain-containing protein</fullName>
    </submittedName>
</protein>
<evidence type="ECO:0000313" key="4">
    <source>
        <dbReference type="Proteomes" id="UP000766986"/>
    </source>
</evidence>
<evidence type="ECO:0000259" key="2">
    <source>
        <dbReference type="Pfam" id="PF00682"/>
    </source>
</evidence>
<evidence type="ECO:0000256" key="1">
    <source>
        <dbReference type="ARBA" id="ARBA00023211"/>
    </source>
</evidence>